<reference evidence="2 3" key="1">
    <citation type="submission" date="2015-01" db="EMBL/GenBank/DDBJ databases">
        <title>Desulfovibrio sp. JC271 draft genome sequence.</title>
        <authorList>
            <person name="Shivani Y."/>
            <person name="Subhash Y."/>
            <person name="Sasikala C."/>
            <person name="Ramana C.V."/>
        </authorList>
    </citation>
    <scope>NUCLEOTIDE SEQUENCE [LARGE SCALE GENOMIC DNA]</scope>
    <source>
        <strain evidence="2 3">JC271</strain>
    </source>
</reference>
<protein>
    <submittedName>
        <fullName evidence="2">Uncharacterized protein</fullName>
    </submittedName>
</protein>
<proteinExistence type="predicted"/>
<dbReference type="Proteomes" id="UP000091979">
    <property type="component" value="Unassembled WGS sequence"/>
</dbReference>
<sequence length="80" mass="8993">MCVMLPPAVLVQRDASGGAYQQDASGGLRTSCKRFLRISRNFYMRDKHVVYQPSRLLSHSLSKTKGCPSNDGQPFFVTER</sequence>
<dbReference type="AlphaFoldDB" id="A0A1B7XL74"/>
<organism evidence="2 3">
    <name type="scientific">Halodesulfovibrio spirochaetisodalis</name>
    <dbReference type="NCBI Taxonomy" id="1560234"/>
    <lineage>
        <taxon>Bacteria</taxon>
        <taxon>Pseudomonadati</taxon>
        <taxon>Thermodesulfobacteriota</taxon>
        <taxon>Desulfovibrionia</taxon>
        <taxon>Desulfovibrionales</taxon>
        <taxon>Desulfovibrionaceae</taxon>
        <taxon>Halodesulfovibrio</taxon>
    </lineage>
</organism>
<evidence type="ECO:0000313" key="2">
    <source>
        <dbReference type="EMBL" id="OBQ56277.1"/>
    </source>
</evidence>
<dbReference type="EMBL" id="JXMS01000003">
    <property type="protein sequence ID" value="OBQ56277.1"/>
    <property type="molecule type" value="Genomic_DNA"/>
</dbReference>
<evidence type="ECO:0000313" key="3">
    <source>
        <dbReference type="Proteomes" id="UP000091979"/>
    </source>
</evidence>
<gene>
    <name evidence="2" type="ORF">SP90_02890</name>
</gene>
<evidence type="ECO:0000256" key="1">
    <source>
        <dbReference type="SAM" id="MobiDB-lite"/>
    </source>
</evidence>
<dbReference type="PATRIC" id="fig|1560234.3.peg.2032"/>
<comment type="caution">
    <text evidence="2">The sequence shown here is derived from an EMBL/GenBank/DDBJ whole genome shotgun (WGS) entry which is preliminary data.</text>
</comment>
<accession>A0A1B7XL74</accession>
<feature type="region of interest" description="Disordered" evidence="1">
    <location>
        <begin position="60"/>
        <end position="80"/>
    </location>
</feature>
<name>A0A1B7XL74_9BACT</name>
<keyword evidence="3" id="KW-1185">Reference proteome</keyword>